<feature type="signal peptide" evidence="1">
    <location>
        <begin position="1"/>
        <end position="17"/>
    </location>
</feature>
<reference evidence="2 3" key="1">
    <citation type="journal article" date="2007" name="Nature">
        <title>Evolution of genes and genomes on the Drosophila phylogeny.</title>
        <authorList>
            <consortium name="Drosophila 12 Genomes Consortium"/>
            <person name="Clark A.G."/>
            <person name="Eisen M.B."/>
            <person name="Smith D.R."/>
            <person name="Bergman C.M."/>
            <person name="Oliver B."/>
            <person name="Markow T.A."/>
            <person name="Kaufman T.C."/>
            <person name="Kellis M."/>
            <person name="Gelbart W."/>
            <person name="Iyer V.N."/>
            <person name="Pollard D.A."/>
            <person name="Sackton T.B."/>
            <person name="Larracuente A.M."/>
            <person name="Singh N.D."/>
            <person name="Abad J.P."/>
            <person name="Abt D.N."/>
            <person name="Adryan B."/>
            <person name="Aguade M."/>
            <person name="Akashi H."/>
            <person name="Anderson W.W."/>
            <person name="Aquadro C.F."/>
            <person name="Ardell D.H."/>
            <person name="Arguello R."/>
            <person name="Artieri C.G."/>
            <person name="Barbash D.A."/>
            <person name="Barker D."/>
            <person name="Barsanti P."/>
            <person name="Batterham P."/>
            <person name="Batzoglou S."/>
            <person name="Begun D."/>
            <person name="Bhutkar A."/>
            <person name="Blanco E."/>
            <person name="Bosak S.A."/>
            <person name="Bradley R.K."/>
            <person name="Brand A.D."/>
            <person name="Brent M.R."/>
            <person name="Brooks A.N."/>
            <person name="Brown R.H."/>
            <person name="Butlin R.K."/>
            <person name="Caggese C."/>
            <person name="Calvi B.R."/>
            <person name="Bernardo de Carvalho A."/>
            <person name="Caspi A."/>
            <person name="Castrezana S."/>
            <person name="Celniker S.E."/>
            <person name="Chang J.L."/>
            <person name="Chapple C."/>
            <person name="Chatterji S."/>
            <person name="Chinwalla A."/>
            <person name="Civetta A."/>
            <person name="Clifton S.W."/>
            <person name="Comeron J.M."/>
            <person name="Costello J.C."/>
            <person name="Coyne J.A."/>
            <person name="Daub J."/>
            <person name="David R.G."/>
            <person name="Delcher A.L."/>
            <person name="Delehaunty K."/>
            <person name="Do C.B."/>
            <person name="Ebling H."/>
            <person name="Edwards K."/>
            <person name="Eickbush T."/>
            <person name="Evans J.D."/>
            <person name="Filipski A."/>
            <person name="Findeiss S."/>
            <person name="Freyhult E."/>
            <person name="Fulton L."/>
            <person name="Fulton R."/>
            <person name="Garcia A.C."/>
            <person name="Gardiner A."/>
            <person name="Garfield D.A."/>
            <person name="Garvin B.E."/>
            <person name="Gibson G."/>
            <person name="Gilbert D."/>
            <person name="Gnerre S."/>
            <person name="Godfrey J."/>
            <person name="Good R."/>
            <person name="Gotea V."/>
            <person name="Gravely B."/>
            <person name="Greenberg A.J."/>
            <person name="Griffiths-Jones S."/>
            <person name="Gross S."/>
            <person name="Guigo R."/>
            <person name="Gustafson E.A."/>
            <person name="Haerty W."/>
            <person name="Hahn M.W."/>
            <person name="Halligan D.L."/>
            <person name="Halpern A.L."/>
            <person name="Halter G.M."/>
            <person name="Han M.V."/>
            <person name="Heger A."/>
            <person name="Hillier L."/>
            <person name="Hinrichs A.S."/>
            <person name="Holmes I."/>
            <person name="Hoskins R.A."/>
            <person name="Hubisz M.J."/>
            <person name="Hultmark D."/>
            <person name="Huntley M.A."/>
            <person name="Jaffe D.B."/>
            <person name="Jagadeeshan S."/>
            <person name="Jeck W.R."/>
            <person name="Johnson J."/>
            <person name="Jones C.D."/>
            <person name="Jordan W.C."/>
            <person name="Karpen G.H."/>
            <person name="Kataoka E."/>
            <person name="Keightley P.D."/>
            <person name="Kheradpour P."/>
            <person name="Kirkness E.F."/>
            <person name="Koerich L.B."/>
            <person name="Kristiansen K."/>
            <person name="Kudrna D."/>
            <person name="Kulathinal R.J."/>
            <person name="Kumar S."/>
            <person name="Kwok R."/>
            <person name="Lander E."/>
            <person name="Langley C.H."/>
            <person name="Lapoint R."/>
            <person name="Lazzaro B.P."/>
            <person name="Lee S.J."/>
            <person name="Levesque L."/>
            <person name="Li R."/>
            <person name="Lin C.F."/>
            <person name="Lin M.F."/>
            <person name="Lindblad-Toh K."/>
            <person name="Llopart A."/>
            <person name="Long M."/>
            <person name="Low L."/>
            <person name="Lozovsky E."/>
            <person name="Lu J."/>
            <person name="Luo M."/>
            <person name="Machado C.A."/>
            <person name="Makalowski W."/>
            <person name="Marzo M."/>
            <person name="Matsuda M."/>
            <person name="Matzkin L."/>
            <person name="McAllister B."/>
            <person name="McBride C.S."/>
            <person name="McKernan B."/>
            <person name="McKernan K."/>
            <person name="Mendez-Lago M."/>
            <person name="Minx P."/>
            <person name="Mollenhauer M.U."/>
            <person name="Montooth K."/>
            <person name="Mount S.M."/>
            <person name="Mu X."/>
            <person name="Myers E."/>
            <person name="Negre B."/>
            <person name="Newfeld S."/>
            <person name="Nielsen R."/>
            <person name="Noor M.A."/>
            <person name="O'Grady P."/>
            <person name="Pachter L."/>
            <person name="Papaceit M."/>
            <person name="Parisi M.J."/>
            <person name="Parisi M."/>
            <person name="Parts L."/>
            <person name="Pedersen J.S."/>
            <person name="Pesole G."/>
            <person name="Phillippy A.M."/>
            <person name="Ponting C.P."/>
            <person name="Pop M."/>
            <person name="Porcelli D."/>
            <person name="Powell J.R."/>
            <person name="Prohaska S."/>
            <person name="Pruitt K."/>
            <person name="Puig M."/>
            <person name="Quesneville H."/>
            <person name="Ram K.R."/>
            <person name="Rand D."/>
            <person name="Rasmussen M.D."/>
            <person name="Reed L.K."/>
            <person name="Reenan R."/>
            <person name="Reily A."/>
            <person name="Remington K.A."/>
            <person name="Rieger T.T."/>
            <person name="Ritchie M.G."/>
            <person name="Robin C."/>
            <person name="Rogers Y.H."/>
            <person name="Rohde C."/>
            <person name="Rozas J."/>
            <person name="Rubenfield M.J."/>
            <person name="Ruiz A."/>
            <person name="Russo S."/>
            <person name="Salzberg S.L."/>
            <person name="Sanchez-Gracia A."/>
            <person name="Saranga D.J."/>
            <person name="Sato H."/>
            <person name="Schaeffer S.W."/>
            <person name="Schatz M.C."/>
            <person name="Schlenke T."/>
            <person name="Schwartz R."/>
            <person name="Segarra C."/>
            <person name="Singh R.S."/>
            <person name="Sirot L."/>
            <person name="Sirota M."/>
            <person name="Sisneros N.B."/>
            <person name="Smith C.D."/>
            <person name="Smith T.F."/>
            <person name="Spieth J."/>
            <person name="Stage D.E."/>
            <person name="Stark A."/>
            <person name="Stephan W."/>
            <person name="Strausberg R.L."/>
            <person name="Strempel S."/>
            <person name="Sturgill D."/>
            <person name="Sutton G."/>
            <person name="Sutton G.G."/>
            <person name="Tao W."/>
            <person name="Teichmann S."/>
            <person name="Tobari Y.N."/>
            <person name="Tomimura Y."/>
            <person name="Tsolas J.M."/>
            <person name="Valente V.L."/>
            <person name="Venter E."/>
            <person name="Venter J.C."/>
            <person name="Vicario S."/>
            <person name="Vieira F.G."/>
            <person name="Vilella A.J."/>
            <person name="Villasante A."/>
            <person name="Walenz B."/>
            <person name="Wang J."/>
            <person name="Wasserman M."/>
            <person name="Watts T."/>
            <person name="Wilson D."/>
            <person name="Wilson R.K."/>
            <person name="Wing R.A."/>
            <person name="Wolfner M.F."/>
            <person name="Wong A."/>
            <person name="Wong G.K."/>
            <person name="Wu C.I."/>
            <person name="Wu G."/>
            <person name="Yamamoto D."/>
            <person name="Yang H.P."/>
            <person name="Yang S.P."/>
            <person name="Yorke J.A."/>
            <person name="Yoshida K."/>
            <person name="Zdobnov E."/>
            <person name="Zhang P."/>
            <person name="Zhang Y."/>
            <person name="Zimin A.V."/>
            <person name="Baldwin J."/>
            <person name="Abdouelleil A."/>
            <person name="Abdulkadir J."/>
            <person name="Abebe A."/>
            <person name="Abera B."/>
            <person name="Abreu J."/>
            <person name="Acer S.C."/>
            <person name="Aftuck L."/>
            <person name="Alexander A."/>
            <person name="An P."/>
            <person name="Anderson E."/>
            <person name="Anderson S."/>
            <person name="Arachi H."/>
            <person name="Azer M."/>
            <person name="Bachantsang P."/>
            <person name="Barry A."/>
            <person name="Bayul T."/>
            <person name="Berlin A."/>
            <person name="Bessette D."/>
            <person name="Bloom T."/>
            <person name="Blye J."/>
            <person name="Boguslavskiy L."/>
            <person name="Bonnet C."/>
            <person name="Boukhgalter B."/>
            <person name="Bourzgui I."/>
            <person name="Brown A."/>
            <person name="Cahill P."/>
            <person name="Channer S."/>
            <person name="Cheshatsang Y."/>
            <person name="Chuda L."/>
            <person name="Citroen M."/>
            <person name="Collymore A."/>
            <person name="Cooke P."/>
            <person name="Costello M."/>
            <person name="D'Aco K."/>
            <person name="Daza R."/>
            <person name="De Haan G."/>
            <person name="DeGray S."/>
            <person name="DeMaso C."/>
            <person name="Dhargay N."/>
            <person name="Dooley K."/>
            <person name="Dooley E."/>
            <person name="Doricent M."/>
            <person name="Dorje P."/>
            <person name="Dorjee K."/>
            <person name="Dupes A."/>
            <person name="Elong R."/>
            <person name="Falk J."/>
            <person name="Farina A."/>
            <person name="Faro S."/>
            <person name="Ferguson D."/>
            <person name="Fisher S."/>
            <person name="Foley C.D."/>
            <person name="Franke A."/>
            <person name="Friedrich D."/>
            <person name="Gadbois L."/>
            <person name="Gearin G."/>
            <person name="Gearin C.R."/>
            <person name="Giannoukos G."/>
            <person name="Goode T."/>
            <person name="Graham J."/>
            <person name="Grandbois E."/>
            <person name="Grewal S."/>
            <person name="Gyaltsen K."/>
            <person name="Hafez N."/>
            <person name="Hagos B."/>
            <person name="Hall J."/>
            <person name="Henson C."/>
            <person name="Hollinger A."/>
            <person name="Honan T."/>
            <person name="Huard M.D."/>
            <person name="Hughes L."/>
            <person name="Hurhula B."/>
            <person name="Husby M.E."/>
            <person name="Kamat A."/>
            <person name="Kanga B."/>
            <person name="Kashin S."/>
            <person name="Khazanovich D."/>
            <person name="Kisner P."/>
            <person name="Lance K."/>
            <person name="Lara M."/>
            <person name="Lee W."/>
            <person name="Lennon N."/>
            <person name="Letendre F."/>
            <person name="LeVine R."/>
            <person name="Lipovsky A."/>
            <person name="Liu X."/>
            <person name="Liu J."/>
            <person name="Liu S."/>
            <person name="Lokyitsang T."/>
            <person name="Lokyitsang Y."/>
            <person name="Lubonja R."/>
            <person name="Lui A."/>
            <person name="MacDonald P."/>
            <person name="Magnisalis V."/>
            <person name="Maru K."/>
            <person name="Matthews C."/>
            <person name="McCusker W."/>
            <person name="McDonough S."/>
            <person name="Mehta T."/>
            <person name="Meldrim J."/>
            <person name="Meneus L."/>
            <person name="Mihai O."/>
            <person name="Mihalev A."/>
            <person name="Mihova T."/>
            <person name="Mittelman R."/>
            <person name="Mlenga V."/>
            <person name="Montmayeur A."/>
            <person name="Mulrain L."/>
            <person name="Navidi A."/>
            <person name="Naylor J."/>
            <person name="Negash T."/>
            <person name="Nguyen T."/>
            <person name="Nguyen N."/>
            <person name="Nicol R."/>
            <person name="Norbu C."/>
            <person name="Norbu N."/>
            <person name="Novod N."/>
            <person name="O'Neill B."/>
            <person name="Osman S."/>
            <person name="Markiewicz E."/>
            <person name="Oyono O.L."/>
            <person name="Patti C."/>
            <person name="Phunkhang P."/>
            <person name="Pierre F."/>
            <person name="Priest M."/>
            <person name="Raghuraman S."/>
            <person name="Rege F."/>
            <person name="Reyes R."/>
            <person name="Rise C."/>
            <person name="Rogov P."/>
            <person name="Ross K."/>
            <person name="Ryan E."/>
            <person name="Settipalli S."/>
            <person name="Shea T."/>
            <person name="Sherpa N."/>
            <person name="Shi L."/>
            <person name="Shih D."/>
            <person name="Sparrow T."/>
            <person name="Spaulding J."/>
            <person name="Stalker J."/>
            <person name="Stange-Thomann N."/>
            <person name="Stavropoulos S."/>
            <person name="Stone C."/>
            <person name="Strader C."/>
            <person name="Tesfaye S."/>
            <person name="Thomson T."/>
            <person name="Thoulutsang Y."/>
            <person name="Thoulutsang D."/>
            <person name="Topham K."/>
            <person name="Topping I."/>
            <person name="Tsamla T."/>
            <person name="Vassiliev H."/>
            <person name="Vo A."/>
            <person name="Wangchuk T."/>
            <person name="Wangdi T."/>
            <person name="Weiand M."/>
            <person name="Wilkinson J."/>
            <person name="Wilson A."/>
            <person name="Yadav S."/>
            <person name="Young G."/>
            <person name="Yu Q."/>
            <person name="Zembek L."/>
            <person name="Zhong D."/>
            <person name="Zimmer A."/>
            <person name="Zwirko Z."/>
            <person name="Jaffe D.B."/>
            <person name="Alvarez P."/>
            <person name="Brockman W."/>
            <person name="Butler J."/>
            <person name="Chin C."/>
            <person name="Gnerre S."/>
            <person name="Grabherr M."/>
            <person name="Kleber M."/>
            <person name="Mauceli E."/>
            <person name="MacCallum I."/>
        </authorList>
    </citation>
    <scope>NUCLEOTIDE SEQUENCE [LARGE SCALE GENOMIC DNA]</scope>
    <source>
        <strain evidence="3">Tucson 15081-1352.22</strain>
    </source>
</reference>
<evidence type="ECO:0000313" key="3">
    <source>
        <dbReference type="Proteomes" id="UP000009192"/>
    </source>
</evidence>
<feature type="chain" id="PRO_5002811838" description="Chitin-binding type-2 domain-containing protein" evidence="1">
    <location>
        <begin position="18"/>
        <end position="251"/>
    </location>
</feature>
<evidence type="ECO:0008006" key="4">
    <source>
        <dbReference type="Google" id="ProtNLM"/>
    </source>
</evidence>
<dbReference type="KEGG" id="dmo:Dmoj_GI13071"/>
<protein>
    <recommendedName>
        <fullName evidence="4">Chitin-binding type-2 domain-containing protein</fullName>
    </recommendedName>
</protein>
<dbReference type="AlphaFoldDB" id="B4L0Y9"/>
<keyword evidence="3" id="KW-1185">Reference proteome</keyword>
<keyword evidence="1" id="KW-0732">Signal</keyword>
<gene>
    <name evidence="2" type="primary">Dmoj\GI13071</name>
    <name evidence="2" type="ORF">Dmoj_GI13071</name>
</gene>
<accession>B4L0Y9</accession>
<evidence type="ECO:0000313" key="2">
    <source>
        <dbReference type="EMBL" id="EDW18146.1"/>
    </source>
</evidence>
<dbReference type="InParanoid" id="B4L0Y9"/>
<dbReference type="OrthoDB" id="7987789at2759"/>
<name>B4L0Y9_DROMO</name>
<dbReference type="EMBL" id="CH933809">
    <property type="protein sequence ID" value="EDW18146.1"/>
    <property type="molecule type" value="Genomic_DNA"/>
</dbReference>
<proteinExistence type="predicted"/>
<dbReference type="HOGENOM" id="CLU_052563_0_0_1"/>
<sequence length="251" mass="27589">MIKLIAVLIIASLGVSAVQTQEELKCGACMAENEVLCVSQSTYYFCFNGEPFGEEKKCLEGLVCSNNEAVCVPPYKISETIKNVCAPVKPELCGKCVQGFQYACVTVNQAARCVNNEIATLIDCKRDQICIADIDIGSVCVPQAAATYLGKEATCNNTLGILATSPAPTPSYLERHKICSRAAETVPGLYVYAYADENCHTALYCERPSVTSTDWKSIYRICSAPKRYFDMVRKYCVADKPELCNKIRYTL</sequence>
<dbReference type="PhylomeDB" id="B4L0Y9"/>
<dbReference type="OMA" id="YADENCH"/>
<organism evidence="2 3">
    <name type="scientific">Drosophila mojavensis</name>
    <name type="common">Fruit fly</name>
    <dbReference type="NCBI Taxonomy" id="7230"/>
    <lineage>
        <taxon>Eukaryota</taxon>
        <taxon>Metazoa</taxon>
        <taxon>Ecdysozoa</taxon>
        <taxon>Arthropoda</taxon>
        <taxon>Hexapoda</taxon>
        <taxon>Insecta</taxon>
        <taxon>Pterygota</taxon>
        <taxon>Neoptera</taxon>
        <taxon>Endopterygota</taxon>
        <taxon>Diptera</taxon>
        <taxon>Brachycera</taxon>
        <taxon>Muscomorpha</taxon>
        <taxon>Ephydroidea</taxon>
        <taxon>Drosophilidae</taxon>
        <taxon>Drosophila</taxon>
    </lineage>
</organism>
<dbReference type="eggNOG" id="ENOG502QQKC">
    <property type="taxonomic scope" value="Eukaryota"/>
</dbReference>
<dbReference type="Proteomes" id="UP000009192">
    <property type="component" value="Unassembled WGS sequence"/>
</dbReference>
<evidence type="ECO:0000256" key="1">
    <source>
        <dbReference type="SAM" id="SignalP"/>
    </source>
</evidence>